<feature type="compositionally biased region" description="Acidic residues" evidence="1">
    <location>
        <begin position="1060"/>
        <end position="1069"/>
    </location>
</feature>
<feature type="signal peptide" evidence="3">
    <location>
        <begin position="1"/>
        <end position="23"/>
    </location>
</feature>
<name>A0ABP1RAR5_9HEXA</name>
<organism evidence="4 5">
    <name type="scientific">Orchesella dallaii</name>
    <dbReference type="NCBI Taxonomy" id="48710"/>
    <lineage>
        <taxon>Eukaryota</taxon>
        <taxon>Metazoa</taxon>
        <taxon>Ecdysozoa</taxon>
        <taxon>Arthropoda</taxon>
        <taxon>Hexapoda</taxon>
        <taxon>Collembola</taxon>
        <taxon>Entomobryomorpha</taxon>
        <taxon>Entomobryoidea</taxon>
        <taxon>Orchesellidae</taxon>
        <taxon>Orchesellinae</taxon>
        <taxon>Orchesella</taxon>
    </lineage>
</organism>
<evidence type="ECO:0000313" key="5">
    <source>
        <dbReference type="Proteomes" id="UP001642540"/>
    </source>
</evidence>
<proteinExistence type="predicted"/>
<feature type="compositionally biased region" description="Basic and acidic residues" evidence="1">
    <location>
        <begin position="996"/>
        <end position="1043"/>
    </location>
</feature>
<keyword evidence="2" id="KW-1133">Transmembrane helix</keyword>
<dbReference type="Proteomes" id="UP001642540">
    <property type="component" value="Unassembled WGS sequence"/>
</dbReference>
<keyword evidence="2" id="KW-0472">Membrane</keyword>
<evidence type="ECO:0000256" key="3">
    <source>
        <dbReference type="SAM" id="SignalP"/>
    </source>
</evidence>
<evidence type="ECO:0000313" key="4">
    <source>
        <dbReference type="EMBL" id="CAL8124534.1"/>
    </source>
</evidence>
<evidence type="ECO:0000256" key="1">
    <source>
        <dbReference type="SAM" id="MobiDB-lite"/>
    </source>
</evidence>
<feature type="region of interest" description="Disordered" evidence="1">
    <location>
        <begin position="454"/>
        <end position="485"/>
    </location>
</feature>
<gene>
    <name evidence="4" type="ORF">ODALV1_LOCUS20651</name>
</gene>
<feature type="region of interest" description="Disordered" evidence="1">
    <location>
        <begin position="585"/>
        <end position="630"/>
    </location>
</feature>
<feature type="transmembrane region" description="Helical" evidence="2">
    <location>
        <begin position="839"/>
        <end position="864"/>
    </location>
</feature>
<evidence type="ECO:0008006" key="6">
    <source>
        <dbReference type="Google" id="ProtNLM"/>
    </source>
</evidence>
<reference evidence="4 5" key="1">
    <citation type="submission" date="2024-08" db="EMBL/GenBank/DDBJ databases">
        <authorList>
            <person name="Cucini C."/>
            <person name="Frati F."/>
        </authorList>
    </citation>
    <scope>NUCLEOTIDE SEQUENCE [LARGE SCALE GENOMIC DNA]</scope>
</reference>
<feature type="compositionally biased region" description="Low complexity" evidence="1">
    <location>
        <begin position="594"/>
        <end position="617"/>
    </location>
</feature>
<evidence type="ECO:0000256" key="2">
    <source>
        <dbReference type="SAM" id="Phobius"/>
    </source>
</evidence>
<dbReference type="EMBL" id="CAXLJM020000068">
    <property type="protein sequence ID" value="CAL8124534.1"/>
    <property type="molecule type" value="Genomic_DNA"/>
</dbReference>
<keyword evidence="2" id="KW-0812">Transmembrane</keyword>
<feature type="compositionally biased region" description="Pro residues" evidence="1">
    <location>
        <begin position="618"/>
        <end position="630"/>
    </location>
</feature>
<sequence length="1069" mass="114071">MRCLIAFQLFALALFVQLNFSHGQECPFGPNILLSTSDSERGIIFDEPYTAAVVNSVSISDETFDRILESKIEGSGDDTRIQFLPRQPAFTDILDKEGQDFLQTATTEGLKLMLDNGNTLTCQIYLRITDTNNQPPVFSRTEKLVFNVPSTWDTNLPLNWDFSDSLQVTDLDFLEDNAKVTIIPNGNIRGTVNPSPRSPPPPNSFMYDVLLFLNSDVPASGNYSVTASDEVNEATLDIEIIVTQENLHDPVFRETGYHFVFEDMPRIGQDVPIGINAFDPDTPDEPEYSVAPNDYLEYSLESKKLFFKNVDGLEGELKEFTITATEKNEDARSTNVILSLKFPEPRLEELKFKDAPYIISYNIDWPKAGVVIRPDLTAEVEGGGEETLVFTPTNIPLFIELVGDELRFSQDVSEDSELKANNIVVFDVMVTTATTERKAYATFVVTFPLMSTTTTTTTTVSPPESTTTCDCPPTTTPEDCPSTTPDIGTTTPCDFDCSTCPPTTTPEGSTCPPPEDCSSSTTPDSGTTPCECDCNTSPPTTPPDGTTCPPPEDCSSSTTPWDCSQCPTTPPDEITCPPTSTTPEECTCPPPTTPEDGSSSSSTAPPGGSSSTTTPPGNTSPPPTGCPPTTTPEICPTTPEDCSCENCPTSSPITGPTTTTGETSPCPTTPEDCSCENCPTTCPITGPTTTSGEPSSPCPTTCPTCPTTSITTLSTSSPCITSSTPSAGTPCPTTCPTCPTTTTLEPCECEGGPSTCAPCPTTCPTCPTTSITTLPTSSPCITSTTPSAGTCAPCPTTCPTTTTLEPCDCNSSTTTSTCRPCPCDQDGDGEEDDCSNTGLLVAVIVTSVLCAASICAAGYLVWLLRKASIDPIRMERDNSFLIPKSNSVNDIYKPDTSAPNDNFRFGNDNSRMSFGGGMSTLPGTNPVEPGITNPSFSMDKPQPNPRRFSVPKANLPPATTTTPVPTPTPTVTPAVVPPVDNSSIYSQPVKKSNIKSPKEIEPDYEERPVQKSPERKLSVKRESNAHIKFAPEDEYISIDKDEAPAGGGGGGDGDTTNVDLDSDSEYERL</sequence>
<feature type="compositionally biased region" description="Polar residues" evidence="1">
    <location>
        <begin position="980"/>
        <end position="990"/>
    </location>
</feature>
<feature type="chain" id="PRO_5047278792" description="Cadherin domain-containing protein" evidence="3">
    <location>
        <begin position="24"/>
        <end position="1069"/>
    </location>
</feature>
<protein>
    <recommendedName>
        <fullName evidence="6">Cadherin domain-containing protein</fullName>
    </recommendedName>
</protein>
<keyword evidence="3" id="KW-0732">Signal</keyword>
<accession>A0ABP1RAR5</accession>
<keyword evidence="5" id="KW-1185">Reference proteome</keyword>
<comment type="caution">
    <text evidence="4">The sequence shown here is derived from an EMBL/GenBank/DDBJ whole genome shotgun (WGS) entry which is preliminary data.</text>
</comment>
<feature type="region of interest" description="Disordered" evidence="1">
    <location>
        <begin position="925"/>
        <end position="1069"/>
    </location>
</feature>